<keyword evidence="3" id="KW-1185">Reference proteome</keyword>
<name>A0A068R2J0_9GAMM</name>
<accession>A0A068R2J0</accession>
<feature type="signal peptide" evidence="1">
    <location>
        <begin position="1"/>
        <end position="18"/>
    </location>
</feature>
<dbReference type="SUPFAM" id="SSF56399">
    <property type="entry name" value="ADP-ribosylation"/>
    <property type="match status" value="1"/>
</dbReference>
<dbReference type="Gene3D" id="3.90.210.10">
    <property type="entry name" value="Heat-Labile Enterotoxin, subunit A"/>
    <property type="match status" value="1"/>
</dbReference>
<dbReference type="Proteomes" id="UP000032735">
    <property type="component" value="Chromosome"/>
</dbReference>
<dbReference type="Pfam" id="PF02917">
    <property type="entry name" value="Pertussis_S1"/>
    <property type="match status" value="1"/>
</dbReference>
<sequence>MKILTAFFLLVFSPFLLAQTFFYRADSRAPTGTDGIFDIGFRPWGGNDNLLEHVEATSLGMHGEAPTSAFVATSTDSNVAVNIYADEEGDGTVFYLYEVRPTDNFYSVETSFREWGRTDNGYLEALYDFEDQHEYVAFAGILREQIRSATLYRIENGRPVPSTVTNNPNYQEVTSAANTAPYPHMYPSGAQTLFSETYACANSTSYSSASRSEILKPEEKFYKKMQKCNAMILSEAFVAEL</sequence>
<evidence type="ECO:0008006" key="4">
    <source>
        <dbReference type="Google" id="ProtNLM"/>
    </source>
</evidence>
<dbReference type="HOGENOM" id="CLU_1030365_0_0_6"/>
<evidence type="ECO:0000313" key="3">
    <source>
        <dbReference type="Proteomes" id="UP000032735"/>
    </source>
</evidence>
<organism evidence="2 3">
    <name type="scientific">Xenorhabdus poinarii G6</name>
    <dbReference type="NCBI Taxonomy" id="1354304"/>
    <lineage>
        <taxon>Bacteria</taxon>
        <taxon>Pseudomonadati</taxon>
        <taxon>Pseudomonadota</taxon>
        <taxon>Gammaproteobacteria</taxon>
        <taxon>Enterobacterales</taxon>
        <taxon>Morganellaceae</taxon>
        <taxon>Xenorhabdus</taxon>
    </lineage>
</organism>
<dbReference type="OrthoDB" id="6446522at2"/>
<dbReference type="EMBL" id="FO704551">
    <property type="protein sequence ID" value="CDG21398.1"/>
    <property type="molecule type" value="Genomic_DNA"/>
</dbReference>
<dbReference type="InterPro" id="IPR003898">
    <property type="entry name" value="Borpert_toxA"/>
</dbReference>
<dbReference type="GO" id="GO:0005576">
    <property type="term" value="C:extracellular region"/>
    <property type="evidence" value="ECO:0007669"/>
    <property type="project" value="InterPro"/>
</dbReference>
<protein>
    <recommendedName>
        <fullName evidence="4">Pertussis toxin subunit 1</fullName>
    </recommendedName>
</protein>
<evidence type="ECO:0000256" key="1">
    <source>
        <dbReference type="SAM" id="SignalP"/>
    </source>
</evidence>
<keyword evidence="1" id="KW-0732">Signal</keyword>
<dbReference type="RefSeq" id="WP_045958601.1">
    <property type="nucleotide sequence ID" value="NZ_FO704551.1"/>
</dbReference>
<feature type="chain" id="PRO_5001652314" description="Pertussis toxin subunit 1" evidence="1">
    <location>
        <begin position="19"/>
        <end position="241"/>
    </location>
</feature>
<reference evidence="2 3" key="1">
    <citation type="submission" date="2013-07" db="EMBL/GenBank/DDBJ databases">
        <authorList>
            <person name="Genoscope - CEA"/>
        </authorList>
    </citation>
    <scope>NUCLEOTIDE SEQUENCE [LARGE SCALE GENOMIC DNA]</scope>
    <source>
        <strain evidence="2 3">G6</strain>
    </source>
</reference>
<dbReference type="GO" id="GO:0003950">
    <property type="term" value="F:NAD+ poly-ADP-ribosyltransferase activity"/>
    <property type="evidence" value="ECO:0007669"/>
    <property type="project" value="InterPro"/>
</dbReference>
<evidence type="ECO:0000313" key="2">
    <source>
        <dbReference type="EMBL" id="CDG21398.1"/>
    </source>
</evidence>
<dbReference type="AlphaFoldDB" id="A0A068R2J0"/>
<dbReference type="KEGG" id="xpo:XPG1_1743"/>
<dbReference type="STRING" id="1354304.XPG1_1743"/>
<proteinExistence type="predicted"/>
<gene>
    <name evidence="2" type="ORF">XPG1_1743</name>
</gene>